<sequence>DEVDMASVAKNMVKSTVHQTLHEYIARIPGSPTETLFSSTGFSVTRIPERVSCGVQTKRSSPTRFTLAESLREEVKRLTEDRYALVRRNDRYRGEVERLRERITGLERRLKRSRSPRRAEGEVVVERPEEMGCGSLQSLDYHARELEYKAKLARLERALAAERSHSSSLRKQLEEARGEAEKLAEQVRKSHRMIESRSREKEVNLKAPSEVELQAHPINKDDIVID</sequence>
<evidence type="ECO:0000256" key="1">
    <source>
        <dbReference type="SAM" id="Coils"/>
    </source>
</evidence>
<name>A0A7J6P5R2_PEROL</name>
<keyword evidence="1" id="KW-0175">Coiled coil</keyword>
<protein>
    <submittedName>
        <fullName evidence="3">Uncharacterized protein</fullName>
    </submittedName>
</protein>
<comment type="caution">
    <text evidence="3">The sequence shown here is derived from an EMBL/GenBank/DDBJ whole genome shotgun (WGS) entry which is preliminary data.</text>
</comment>
<feature type="non-terminal residue" evidence="3">
    <location>
        <position position="226"/>
    </location>
</feature>
<feature type="coiled-coil region" evidence="1">
    <location>
        <begin position="68"/>
        <end position="109"/>
    </location>
</feature>
<dbReference type="EMBL" id="JABANM010036320">
    <property type="protein sequence ID" value="KAF4691177.1"/>
    <property type="molecule type" value="Genomic_DNA"/>
</dbReference>
<accession>A0A7J6P5R2</accession>
<organism evidence="3 4">
    <name type="scientific">Perkinsus olseni</name>
    <name type="common">Perkinsus atlanticus</name>
    <dbReference type="NCBI Taxonomy" id="32597"/>
    <lineage>
        <taxon>Eukaryota</taxon>
        <taxon>Sar</taxon>
        <taxon>Alveolata</taxon>
        <taxon>Perkinsozoa</taxon>
        <taxon>Perkinsea</taxon>
        <taxon>Perkinsida</taxon>
        <taxon>Perkinsidae</taxon>
        <taxon>Perkinsus</taxon>
    </lineage>
</organism>
<evidence type="ECO:0000313" key="3">
    <source>
        <dbReference type="EMBL" id="KAF4691177.1"/>
    </source>
</evidence>
<dbReference type="Proteomes" id="UP000574390">
    <property type="component" value="Unassembled WGS sequence"/>
</dbReference>
<proteinExistence type="predicted"/>
<gene>
    <name evidence="3" type="ORF">FOZ62_027447</name>
</gene>
<evidence type="ECO:0000313" key="4">
    <source>
        <dbReference type="Proteomes" id="UP000574390"/>
    </source>
</evidence>
<feature type="non-terminal residue" evidence="3">
    <location>
        <position position="1"/>
    </location>
</feature>
<reference evidence="3 4" key="1">
    <citation type="submission" date="2020-04" db="EMBL/GenBank/DDBJ databases">
        <title>Perkinsus olseni comparative genomics.</title>
        <authorList>
            <person name="Bogema D.R."/>
        </authorList>
    </citation>
    <scope>NUCLEOTIDE SEQUENCE [LARGE SCALE GENOMIC DNA]</scope>
    <source>
        <strain evidence="3">ATCC PRA-205</strain>
    </source>
</reference>
<evidence type="ECO:0000256" key="2">
    <source>
        <dbReference type="SAM" id="MobiDB-lite"/>
    </source>
</evidence>
<feature type="region of interest" description="Disordered" evidence="2">
    <location>
        <begin position="163"/>
        <end position="182"/>
    </location>
</feature>
<dbReference type="AlphaFoldDB" id="A0A7J6P5R2"/>